<proteinExistence type="predicted"/>
<evidence type="ECO:0000313" key="1">
    <source>
        <dbReference type="EMBL" id="JAD35371.1"/>
    </source>
</evidence>
<dbReference type="EMBL" id="GBRH01262524">
    <property type="protein sequence ID" value="JAD35371.1"/>
    <property type="molecule type" value="Transcribed_RNA"/>
</dbReference>
<protein>
    <submittedName>
        <fullName evidence="1">Uncharacterized protein</fullName>
    </submittedName>
</protein>
<reference evidence="1" key="1">
    <citation type="submission" date="2014-09" db="EMBL/GenBank/DDBJ databases">
        <authorList>
            <person name="Magalhaes I.L.F."/>
            <person name="Oliveira U."/>
            <person name="Santos F.R."/>
            <person name="Vidigal T.H.D.A."/>
            <person name="Brescovit A.D."/>
            <person name="Santos A.J."/>
        </authorList>
    </citation>
    <scope>NUCLEOTIDE SEQUENCE</scope>
    <source>
        <tissue evidence="1">Shoot tissue taken approximately 20 cm above the soil surface</tissue>
    </source>
</reference>
<sequence length="55" mass="6301">MVELVEEEAMLPPGLQNREKGRTYKMVRMRYITAPVTSEASARSAARAELYELWA</sequence>
<accession>A0A0A8Z986</accession>
<organism evidence="1">
    <name type="scientific">Arundo donax</name>
    <name type="common">Giant reed</name>
    <name type="synonym">Donax arundinaceus</name>
    <dbReference type="NCBI Taxonomy" id="35708"/>
    <lineage>
        <taxon>Eukaryota</taxon>
        <taxon>Viridiplantae</taxon>
        <taxon>Streptophyta</taxon>
        <taxon>Embryophyta</taxon>
        <taxon>Tracheophyta</taxon>
        <taxon>Spermatophyta</taxon>
        <taxon>Magnoliopsida</taxon>
        <taxon>Liliopsida</taxon>
        <taxon>Poales</taxon>
        <taxon>Poaceae</taxon>
        <taxon>PACMAD clade</taxon>
        <taxon>Arundinoideae</taxon>
        <taxon>Arundineae</taxon>
        <taxon>Arundo</taxon>
    </lineage>
</organism>
<name>A0A0A8Z986_ARUDO</name>
<reference evidence="1" key="2">
    <citation type="journal article" date="2015" name="Data Brief">
        <title>Shoot transcriptome of the giant reed, Arundo donax.</title>
        <authorList>
            <person name="Barrero R.A."/>
            <person name="Guerrero F.D."/>
            <person name="Moolhuijzen P."/>
            <person name="Goolsby J.A."/>
            <person name="Tidwell J."/>
            <person name="Bellgard S.E."/>
            <person name="Bellgard M.I."/>
        </authorList>
    </citation>
    <scope>NUCLEOTIDE SEQUENCE</scope>
    <source>
        <tissue evidence="1">Shoot tissue taken approximately 20 cm above the soil surface</tissue>
    </source>
</reference>
<dbReference type="AlphaFoldDB" id="A0A0A8Z986"/>